<proteinExistence type="predicted"/>
<sequence length="58" mass="6181">MSFQSGMRVFFWDGKGQTVCGTVQGVSRATDGTVVLSVRQDSGRMINVPAASVTTLSR</sequence>
<evidence type="ECO:0000313" key="2">
    <source>
        <dbReference type="Proteomes" id="UP001221142"/>
    </source>
</evidence>
<evidence type="ECO:0000313" key="1">
    <source>
        <dbReference type="EMBL" id="KAJ7635389.1"/>
    </source>
</evidence>
<dbReference type="Proteomes" id="UP001221142">
    <property type="component" value="Unassembled WGS sequence"/>
</dbReference>
<protein>
    <submittedName>
        <fullName evidence="1">Uncharacterized protein</fullName>
    </submittedName>
</protein>
<reference evidence="1" key="1">
    <citation type="submission" date="2023-03" db="EMBL/GenBank/DDBJ databases">
        <title>Massive genome expansion in bonnet fungi (Mycena s.s.) driven by repeated elements and novel gene families across ecological guilds.</title>
        <authorList>
            <consortium name="Lawrence Berkeley National Laboratory"/>
            <person name="Harder C.B."/>
            <person name="Miyauchi S."/>
            <person name="Viragh M."/>
            <person name="Kuo A."/>
            <person name="Thoen E."/>
            <person name="Andreopoulos B."/>
            <person name="Lu D."/>
            <person name="Skrede I."/>
            <person name="Drula E."/>
            <person name="Henrissat B."/>
            <person name="Morin E."/>
            <person name="Kohler A."/>
            <person name="Barry K."/>
            <person name="LaButti K."/>
            <person name="Morin E."/>
            <person name="Salamov A."/>
            <person name="Lipzen A."/>
            <person name="Mereny Z."/>
            <person name="Hegedus B."/>
            <person name="Baldrian P."/>
            <person name="Stursova M."/>
            <person name="Weitz H."/>
            <person name="Taylor A."/>
            <person name="Grigoriev I.V."/>
            <person name="Nagy L.G."/>
            <person name="Martin F."/>
            <person name="Kauserud H."/>
        </authorList>
    </citation>
    <scope>NUCLEOTIDE SEQUENCE</scope>
    <source>
        <strain evidence="1">9284</strain>
    </source>
</reference>
<keyword evidence="2" id="KW-1185">Reference proteome</keyword>
<comment type="caution">
    <text evidence="1">The sequence shown here is derived from an EMBL/GenBank/DDBJ whole genome shotgun (WGS) entry which is preliminary data.</text>
</comment>
<accession>A0AAD7FP87</accession>
<dbReference type="AlphaFoldDB" id="A0AAD7FP87"/>
<gene>
    <name evidence="1" type="ORF">FB45DRAFT_1026271</name>
</gene>
<name>A0AAD7FP87_9AGAR</name>
<organism evidence="1 2">
    <name type="scientific">Roridomyces roridus</name>
    <dbReference type="NCBI Taxonomy" id="1738132"/>
    <lineage>
        <taxon>Eukaryota</taxon>
        <taxon>Fungi</taxon>
        <taxon>Dikarya</taxon>
        <taxon>Basidiomycota</taxon>
        <taxon>Agaricomycotina</taxon>
        <taxon>Agaricomycetes</taxon>
        <taxon>Agaricomycetidae</taxon>
        <taxon>Agaricales</taxon>
        <taxon>Marasmiineae</taxon>
        <taxon>Mycenaceae</taxon>
        <taxon>Roridomyces</taxon>
    </lineage>
</organism>
<dbReference type="EMBL" id="JARKIF010000007">
    <property type="protein sequence ID" value="KAJ7635389.1"/>
    <property type="molecule type" value="Genomic_DNA"/>
</dbReference>